<evidence type="ECO:0000313" key="1">
    <source>
        <dbReference type="EMBL" id="AYB32067.1"/>
    </source>
</evidence>
<organism evidence="1 2">
    <name type="scientific">Chryseolinea soli</name>
    <dbReference type="NCBI Taxonomy" id="2321403"/>
    <lineage>
        <taxon>Bacteria</taxon>
        <taxon>Pseudomonadati</taxon>
        <taxon>Bacteroidota</taxon>
        <taxon>Cytophagia</taxon>
        <taxon>Cytophagales</taxon>
        <taxon>Fulvivirgaceae</taxon>
        <taxon>Chryseolinea</taxon>
    </lineage>
</organism>
<name>A0A385SP63_9BACT</name>
<evidence type="ECO:0008006" key="3">
    <source>
        <dbReference type="Google" id="ProtNLM"/>
    </source>
</evidence>
<protein>
    <recommendedName>
        <fullName evidence="3">Transporter</fullName>
    </recommendedName>
</protein>
<dbReference type="RefSeq" id="WP_119755328.1">
    <property type="nucleotide sequence ID" value="NZ_CP032382.1"/>
</dbReference>
<proteinExistence type="predicted"/>
<dbReference type="OrthoDB" id="9798341at2"/>
<dbReference type="Pfam" id="PF13557">
    <property type="entry name" value="Phenol_MetA_deg"/>
    <property type="match status" value="1"/>
</dbReference>
<dbReference type="KEGG" id="chk:D4L85_16480"/>
<dbReference type="EMBL" id="CP032382">
    <property type="protein sequence ID" value="AYB32067.1"/>
    <property type="molecule type" value="Genomic_DNA"/>
</dbReference>
<dbReference type="AlphaFoldDB" id="A0A385SP63"/>
<reference evidence="2" key="1">
    <citation type="submission" date="2018-09" db="EMBL/GenBank/DDBJ databases">
        <title>Chryseolinea sp. KIS68-18 isolated from soil.</title>
        <authorList>
            <person name="Weon H.-Y."/>
            <person name="Kwon S.-W."/>
            <person name="Lee S.A."/>
        </authorList>
    </citation>
    <scope>NUCLEOTIDE SEQUENCE [LARGE SCALE GENOMIC DNA]</scope>
    <source>
        <strain evidence="2">KIS68-18</strain>
    </source>
</reference>
<keyword evidence="2" id="KW-1185">Reference proteome</keyword>
<gene>
    <name evidence="1" type="ORF">D4L85_16480</name>
</gene>
<accession>A0A385SP63</accession>
<evidence type="ECO:0000313" key="2">
    <source>
        <dbReference type="Proteomes" id="UP000266183"/>
    </source>
</evidence>
<dbReference type="Proteomes" id="UP000266183">
    <property type="component" value="Chromosome"/>
</dbReference>
<dbReference type="InterPro" id="IPR025737">
    <property type="entry name" value="FApF"/>
</dbReference>
<sequence length="327" mass="36708">MKTHPFVGYRELFLLKTRNTFAILFPLVICTCVMEKTFGQDPGLPATNLGLTNMLDAVPPGPGLFYMNHMQVYKTTSMRDARGSTLLTDLKVNSLLVMHQLAFISKTKVLGGNLGFTALLPIVKISATNSTGSVPSVNPGVFGDFIMGPVIQWFDKKLLNKALFHRAEIDFVFPTGSYSSNDAINPSAHLFTISAHYTFTYFLTKKFSVSARNHINYNTKILDSEIRPGIFASMNYSIEHTIYKALRAEIAGYYLKQLTQDSFKGDSRYYQTTYGITDTREQVFAYGLGLNYITPTGLFMEAKVFFETAAKNRSEGTRPTLRLVYKF</sequence>